<gene>
    <name evidence="6" type="ORF">WALSEDRAFT_61054</name>
</gene>
<dbReference type="HOGENOM" id="CLU_055188_5_1_1"/>
<dbReference type="PANTHER" id="PTHR12934:SF11">
    <property type="entry name" value="LARGE RIBOSOMAL SUBUNIT PROTEIN UL15M"/>
    <property type="match status" value="1"/>
</dbReference>
<dbReference type="InterPro" id="IPR030878">
    <property type="entry name" value="Ribosomal_uL15"/>
</dbReference>
<dbReference type="OrthoDB" id="361383at2759"/>
<evidence type="ECO:0000256" key="1">
    <source>
        <dbReference type="ARBA" id="ARBA00007320"/>
    </source>
</evidence>
<dbReference type="NCBIfam" id="TIGR01071">
    <property type="entry name" value="rplO_bact"/>
    <property type="match status" value="1"/>
</dbReference>
<proteinExistence type="inferred from homology"/>
<keyword evidence="3" id="KW-0687">Ribonucleoprotein</keyword>
<dbReference type="Gene3D" id="3.100.10.10">
    <property type="match status" value="1"/>
</dbReference>
<name>I4Y8B7_WALMC</name>
<feature type="domain" description="Large ribosomal subunit protein uL15/eL18" evidence="5">
    <location>
        <begin position="94"/>
        <end position="173"/>
    </location>
</feature>
<dbReference type="InterPro" id="IPR021131">
    <property type="entry name" value="Ribosomal_uL15/eL18"/>
</dbReference>
<dbReference type="Pfam" id="PF00828">
    <property type="entry name" value="Ribosomal_L27A"/>
    <property type="match status" value="1"/>
</dbReference>
<evidence type="ECO:0000313" key="6">
    <source>
        <dbReference type="EMBL" id="EIM20209.1"/>
    </source>
</evidence>
<evidence type="ECO:0000313" key="7">
    <source>
        <dbReference type="Proteomes" id="UP000005242"/>
    </source>
</evidence>
<dbReference type="PANTHER" id="PTHR12934">
    <property type="entry name" value="50S RIBOSOMAL PROTEIN L15"/>
    <property type="match status" value="1"/>
</dbReference>
<comment type="similarity">
    <text evidence="1">Belongs to the universal ribosomal protein uL15 family.</text>
</comment>
<protein>
    <submittedName>
        <fullName evidence="6">Ribosomal protein L15</fullName>
    </submittedName>
</protein>
<dbReference type="SUPFAM" id="SSF52080">
    <property type="entry name" value="Ribosomal proteins L15p and L18e"/>
    <property type="match status" value="1"/>
</dbReference>
<dbReference type="FunCoup" id="I4Y8B7">
    <property type="interactions" value="249"/>
</dbReference>
<organism evidence="6 7">
    <name type="scientific">Wallemia mellicola (strain ATCC MYA-4683 / CBS 633.66)</name>
    <name type="common">Wallemia sebi (CBS 633.66)</name>
    <dbReference type="NCBI Taxonomy" id="671144"/>
    <lineage>
        <taxon>Eukaryota</taxon>
        <taxon>Fungi</taxon>
        <taxon>Dikarya</taxon>
        <taxon>Basidiomycota</taxon>
        <taxon>Wallemiomycotina</taxon>
        <taxon>Wallemiomycetes</taxon>
        <taxon>Wallemiales</taxon>
        <taxon>Wallemiaceae</taxon>
        <taxon>Wallemia</taxon>
    </lineage>
</organism>
<dbReference type="GO" id="GO:0006412">
    <property type="term" value="P:translation"/>
    <property type="evidence" value="ECO:0007669"/>
    <property type="project" value="InterPro"/>
</dbReference>
<dbReference type="STRING" id="671144.I4Y8B7"/>
<dbReference type="InParanoid" id="I4Y8B7"/>
<dbReference type="AlphaFoldDB" id="I4Y8B7"/>
<dbReference type="Proteomes" id="UP000005242">
    <property type="component" value="Unassembled WGS sequence"/>
</dbReference>
<dbReference type="GO" id="GO:0005762">
    <property type="term" value="C:mitochondrial large ribosomal subunit"/>
    <property type="evidence" value="ECO:0007669"/>
    <property type="project" value="TreeGrafter"/>
</dbReference>
<dbReference type="eggNOG" id="KOG0846">
    <property type="taxonomic scope" value="Eukaryota"/>
</dbReference>
<keyword evidence="7" id="KW-1185">Reference proteome</keyword>
<dbReference type="InterPro" id="IPR036227">
    <property type="entry name" value="Ribosomal_uL15/eL18_sf"/>
</dbReference>
<dbReference type="OMA" id="EPGWLVN"/>
<evidence type="ECO:0000256" key="3">
    <source>
        <dbReference type="ARBA" id="ARBA00023274"/>
    </source>
</evidence>
<evidence type="ECO:0000259" key="5">
    <source>
        <dbReference type="Pfam" id="PF00828"/>
    </source>
</evidence>
<dbReference type="RefSeq" id="XP_006959697.1">
    <property type="nucleotide sequence ID" value="XM_006959635.1"/>
</dbReference>
<dbReference type="GO" id="GO:0003735">
    <property type="term" value="F:structural constituent of ribosome"/>
    <property type="evidence" value="ECO:0007669"/>
    <property type="project" value="InterPro"/>
</dbReference>
<evidence type="ECO:0000256" key="2">
    <source>
        <dbReference type="ARBA" id="ARBA00022980"/>
    </source>
</evidence>
<dbReference type="HAMAP" id="MF_01341">
    <property type="entry name" value="Ribosomal_uL15"/>
    <property type="match status" value="1"/>
</dbReference>
<reference evidence="6 7" key="1">
    <citation type="journal article" date="2012" name="Fungal Genet. Biol.">
        <title>The genome of the xerotolerant mold Wallemia sebi reveals adaptations to osmotic stress and suggests cryptic sexual reproduction.</title>
        <authorList>
            <person name="Padamsee M."/>
            <person name="Kumar T.K.A."/>
            <person name="Riley R."/>
            <person name="Binder M."/>
            <person name="Boyd A."/>
            <person name="Calvo A.M."/>
            <person name="Furukawa K."/>
            <person name="Hesse C."/>
            <person name="Hohmann S."/>
            <person name="James T.Y."/>
            <person name="LaButti K."/>
            <person name="Lapidus A."/>
            <person name="Lindquist E."/>
            <person name="Lucas S."/>
            <person name="Miller K."/>
            <person name="Shantappa S."/>
            <person name="Grigoriev I.V."/>
            <person name="Hibbett D.S."/>
            <person name="McLaughlin D.J."/>
            <person name="Spatafora J.W."/>
            <person name="Aime M.C."/>
        </authorList>
    </citation>
    <scope>NUCLEOTIDE SEQUENCE [LARGE SCALE GENOMIC DNA]</scope>
    <source>
        <strain evidence="7">ATCC MYA-4683 / CBS 633.66</strain>
    </source>
</reference>
<accession>I4Y8B7</accession>
<dbReference type="InterPro" id="IPR005749">
    <property type="entry name" value="Ribosomal_uL15_bac-type"/>
</dbReference>
<evidence type="ECO:0000256" key="4">
    <source>
        <dbReference type="SAM" id="MobiDB-lite"/>
    </source>
</evidence>
<dbReference type="GeneID" id="18474309"/>
<feature type="region of interest" description="Disordered" evidence="4">
    <location>
        <begin position="36"/>
        <end position="71"/>
    </location>
</feature>
<dbReference type="EMBL" id="JH668241">
    <property type="protein sequence ID" value="EIM20209.1"/>
    <property type="molecule type" value="Genomic_DNA"/>
</dbReference>
<dbReference type="KEGG" id="wse:WALSEDRAFT_61054"/>
<sequence length="228" mass="25270">MLNLLGSLQKLSIGTRGYATSIDKLSSFGVINRSKKLGRGRSSGKGKTSGRGQNGQKSRGDGKIAPWFEGGQTPLTKRFPKRGFYNYNSNNFAPVPLSRLAHFIQQGRIDPSQTITIRDIVRSNLVHGLSKQDGVKILSDLKPTTQLPPVHIEASRASKSAIEAIEAAGGSITFKYFNKLAMRQHLNPEKFRTPIKDAQPTKKSDILFYQKVEKTMQDRASKRKADLE</sequence>
<keyword evidence="2 6" id="KW-0689">Ribosomal protein</keyword>